<name>A0ABU4RK38_9FLAO</name>
<dbReference type="Proteomes" id="UP001273350">
    <property type="component" value="Unassembled WGS sequence"/>
</dbReference>
<protein>
    <submittedName>
        <fullName evidence="1">Class I lanthipeptide</fullName>
    </submittedName>
</protein>
<dbReference type="RefSeq" id="WP_230004258.1">
    <property type="nucleotide sequence ID" value="NZ_CP087134.1"/>
</dbReference>
<dbReference type="InterPro" id="IPR058238">
    <property type="entry name" value="Lant_leader_dom"/>
</dbReference>
<keyword evidence="2" id="KW-1185">Reference proteome</keyword>
<dbReference type="NCBIfam" id="NF038153">
    <property type="entry name" value="lant_leader_L1a"/>
    <property type="match status" value="1"/>
</dbReference>
<dbReference type="NCBIfam" id="TIGR01847">
    <property type="entry name" value="bacteriocin_sig"/>
    <property type="match status" value="1"/>
</dbReference>
<dbReference type="EMBL" id="JAWXVI010000024">
    <property type="protein sequence ID" value="MDX6192129.1"/>
    <property type="molecule type" value="Genomic_DNA"/>
</dbReference>
<reference evidence="1 2" key="1">
    <citation type="submission" date="2023-11" db="EMBL/GenBank/DDBJ databases">
        <title>Unpublished Manusciprt.</title>
        <authorList>
            <person name="Saticioglu I.B."/>
            <person name="Ay H."/>
            <person name="Ajmi N."/>
            <person name="Altun S."/>
            <person name="Duman M."/>
        </authorList>
    </citation>
    <scope>NUCLEOTIDE SEQUENCE [LARGE SCALE GENOMIC DNA]</scope>
    <source>
        <strain evidence="1 2">Fl-318</strain>
    </source>
</reference>
<gene>
    <name evidence="1" type="ORF">SGQ83_22510</name>
</gene>
<evidence type="ECO:0000313" key="1">
    <source>
        <dbReference type="EMBL" id="MDX6192129.1"/>
    </source>
</evidence>
<accession>A0ABU4RK38</accession>
<proteinExistence type="predicted"/>
<sequence>MKKQNPTNKLAFNKIAVAELNEKQLQEVNGGTHLPSVVYTMIMLTLV</sequence>
<dbReference type="InterPro" id="IPR010133">
    <property type="entry name" value="Bacteriocin_signal_seq"/>
</dbReference>
<comment type="caution">
    <text evidence="1">The sequence shown here is derived from an EMBL/GenBank/DDBJ whole genome shotgun (WGS) entry which is preliminary data.</text>
</comment>
<organism evidence="1 2">
    <name type="scientific">Flavobacterium cupriresistens</name>
    <dbReference type="NCBI Taxonomy" id="2893885"/>
    <lineage>
        <taxon>Bacteria</taxon>
        <taxon>Pseudomonadati</taxon>
        <taxon>Bacteroidota</taxon>
        <taxon>Flavobacteriia</taxon>
        <taxon>Flavobacteriales</taxon>
        <taxon>Flavobacteriaceae</taxon>
        <taxon>Flavobacterium</taxon>
    </lineage>
</organism>
<evidence type="ECO:0000313" key="2">
    <source>
        <dbReference type="Proteomes" id="UP001273350"/>
    </source>
</evidence>